<dbReference type="KEGG" id="aja:AJAP_09640"/>
<dbReference type="Proteomes" id="UP000028492">
    <property type="component" value="Chromosome"/>
</dbReference>
<dbReference type="InterPro" id="IPR012914">
    <property type="entry name" value="PucR_dom"/>
</dbReference>
<dbReference type="InterPro" id="IPR051448">
    <property type="entry name" value="CdaR-like_regulators"/>
</dbReference>
<dbReference type="STRING" id="208439.AJAP_09640"/>
<accession>A0A075UR30</accession>
<evidence type="ECO:0000259" key="2">
    <source>
        <dbReference type="Pfam" id="PF13556"/>
    </source>
</evidence>
<name>A0A075UR30_9PSEU</name>
<feature type="domain" description="Purine catabolism PurC-like" evidence="1">
    <location>
        <begin position="7"/>
        <end position="121"/>
    </location>
</feature>
<dbReference type="InterPro" id="IPR042070">
    <property type="entry name" value="PucR_C-HTH_sf"/>
</dbReference>
<dbReference type="PANTHER" id="PTHR33744">
    <property type="entry name" value="CARBOHYDRATE DIACID REGULATOR"/>
    <property type="match status" value="1"/>
</dbReference>
<protein>
    <submittedName>
        <fullName evidence="3">PucR family transcriptional regulator</fullName>
    </submittedName>
</protein>
<dbReference type="Pfam" id="PF13556">
    <property type="entry name" value="HTH_30"/>
    <property type="match status" value="1"/>
</dbReference>
<dbReference type="InterPro" id="IPR025736">
    <property type="entry name" value="PucR_C-HTH_dom"/>
</dbReference>
<sequence length="473" mass="49654">MTTVKTLLALPGLRLRVRAGTALLDRPVSRIYVTELPDPGRYVSAGELVLSGLLWWRGPGDSEAFVAALAKAGAAALAASGADSDGIPDDLVEACTRHGIPLLEVPADLSFSVVTERVVLALAAAAEGARKRLLSAATEDASVETLLERARAEIGLPCWVEPAGTGSDLVRRFVAAGGRSLEADDVSVRPVGGRHALPWLLAIGGAPTAAQAEIAEELAGLIGLARTRADEVRAVTDRVLEPLLAALDEGSDPHAALTATGLRGDLRFVVARTEGSEAARGILTELLPSGALVGPAGETTWAVAEDDGEWPEEWPVTVTATLSTVESLLPCRRVLIGISDRSPVSVLRGAKEVARYALAVAAERPGTIEVVPGGEIGMHRLLLAGTPDDLRAALRRRVLGPLLSYDAEQGTDLVHTLRVFLECSGSPTRAARALHVHVNTLRYRIGRASELLGTDLTEFTEQLDVYLALSAGS</sequence>
<organism evidence="3 4">
    <name type="scientific">Amycolatopsis japonica</name>
    <dbReference type="NCBI Taxonomy" id="208439"/>
    <lineage>
        <taxon>Bacteria</taxon>
        <taxon>Bacillati</taxon>
        <taxon>Actinomycetota</taxon>
        <taxon>Actinomycetes</taxon>
        <taxon>Pseudonocardiales</taxon>
        <taxon>Pseudonocardiaceae</taxon>
        <taxon>Amycolatopsis</taxon>
        <taxon>Amycolatopsis japonica group</taxon>
    </lineage>
</organism>
<dbReference type="AlphaFoldDB" id="A0A075UR30"/>
<dbReference type="RefSeq" id="WP_038509801.1">
    <property type="nucleotide sequence ID" value="NZ_CP008953.1"/>
</dbReference>
<dbReference type="Gene3D" id="1.10.10.2840">
    <property type="entry name" value="PucR C-terminal helix-turn-helix domain"/>
    <property type="match status" value="1"/>
</dbReference>
<feature type="domain" description="PucR C-terminal helix-turn-helix" evidence="2">
    <location>
        <begin position="413"/>
        <end position="470"/>
    </location>
</feature>
<proteinExistence type="predicted"/>
<reference evidence="3 4" key="1">
    <citation type="journal article" date="2014" name="J. Biotechnol.">
        <title>Complete genome sequence of the actinobacterium Amycolatopsis japonica MG417-CF17(T) (=DSM 44213T) producing (S,S)-N,N'-ethylenediaminedisuccinic acid.</title>
        <authorList>
            <person name="Stegmann E."/>
            <person name="Albersmeier A."/>
            <person name="Spohn M."/>
            <person name="Gert H."/>
            <person name="Weber T."/>
            <person name="Wohlleben W."/>
            <person name="Kalinowski J."/>
            <person name="Ruckert C."/>
        </authorList>
    </citation>
    <scope>NUCLEOTIDE SEQUENCE [LARGE SCALE GENOMIC DNA]</scope>
    <source>
        <strain evidence="4">MG417-CF17 (DSM 44213)</strain>
    </source>
</reference>
<gene>
    <name evidence="3" type="ORF">AJAP_09640</name>
</gene>
<evidence type="ECO:0000313" key="3">
    <source>
        <dbReference type="EMBL" id="AIG74826.1"/>
    </source>
</evidence>
<evidence type="ECO:0000259" key="1">
    <source>
        <dbReference type="Pfam" id="PF07905"/>
    </source>
</evidence>
<dbReference type="PANTHER" id="PTHR33744:SF17">
    <property type="entry name" value="CONSERVED PROTEIN"/>
    <property type="match status" value="1"/>
</dbReference>
<dbReference type="HOGENOM" id="CLU_017436_4_2_11"/>
<evidence type="ECO:0000313" key="4">
    <source>
        <dbReference type="Proteomes" id="UP000028492"/>
    </source>
</evidence>
<dbReference type="eggNOG" id="COG2508">
    <property type="taxonomic scope" value="Bacteria"/>
</dbReference>
<dbReference type="Pfam" id="PF07905">
    <property type="entry name" value="PucR"/>
    <property type="match status" value="1"/>
</dbReference>
<keyword evidence="4" id="KW-1185">Reference proteome</keyword>
<dbReference type="EMBL" id="CP008953">
    <property type="protein sequence ID" value="AIG74826.1"/>
    <property type="molecule type" value="Genomic_DNA"/>
</dbReference>